<evidence type="ECO:0000313" key="5">
    <source>
        <dbReference type="Proteomes" id="UP000824024"/>
    </source>
</evidence>
<accession>A0A9D2D1P2</accession>
<protein>
    <recommendedName>
        <fullName evidence="6">Ankyrin repeat domain-containing protein</fullName>
    </recommendedName>
</protein>
<dbReference type="InterPro" id="IPR002110">
    <property type="entry name" value="Ankyrin_rpt"/>
</dbReference>
<dbReference type="EMBL" id="DXCH01000095">
    <property type="protein sequence ID" value="HIZ06991.1"/>
    <property type="molecule type" value="Genomic_DNA"/>
</dbReference>
<evidence type="ECO:0000313" key="4">
    <source>
        <dbReference type="EMBL" id="HIZ06991.1"/>
    </source>
</evidence>
<feature type="repeat" description="ANK" evidence="3">
    <location>
        <begin position="76"/>
        <end position="109"/>
    </location>
</feature>
<dbReference type="Gene3D" id="1.25.40.20">
    <property type="entry name" value="Ankyrin repeat-containing domain"/>
    <property type="match status" value="2"/>
</dbReference>
<feature type="non-terminal residue" evidence="4">
    <location>
        <position position="385"/>
    </location>
</feature>
<dbReference type="PROSITE" id="PS50088">
    <property type="entry name" value="ANK_REPEAT"/>
    <property type="match status" value="1"/>
</dbReference>
<comment type="caution">
    <text evidence="4">The sequence shown here is derived from an EMBL/GenBank/DDBJ whole genome shotgun (WGS) entry which is preliminary data.</text>
</comment>
<dbReference type="InterPro" id="IPR036770">
    <property type="entry name" value="Ankyrin_rpt-contain_sf"/>
</dbReference>
<dbReference type="PROSITE" id="PS51257">
    <property type="entry name" value="PROKAR_LIPOPROTEIN"/>
    <property type="match status" value="1"/>
</dbReference>
<organism evidence="4 5">
    <name type="scientific">Candidatus Eubacterium avistercoris</name>
    <dbReference type="NCBI Taxonomy" id="2838567"/>
    <lineage>
        <taxon>Bacteria</taxon>
        <taxon>Bacillati</taxon>
        <taxon>Bacillota</taxon>
        <taxon>Clostridia</taxon>
        <taxon>Eubacteriales</taxon>
        <taxon>Eubacteriaceae</taxon>
        <taxon>Eubacterium</taxon>
    </lineage>
</organism>
<name>A0A9D2D1P2_9FIRM</name>
<keyword evidence="1" id="KW-0677">Repeat</keyword>
<gene>
    <name evidence="4" type="ORF">IAA08_03530</name>
</gene>
<evidence type="ECO:0000256" key="3">
    <source>
        <dbReference type="PROSITE-ProRule" id="PRU00023"/>
    </source>
</evidence>
<dbReference type="SMART" id="SM00248">
    <property type="entry name" value="ANK"/>
    <property type="match status" value="6"/>
</dbReference>
<dbReference type="AlphaFoldDB" id="A0A9D2D1P2"/>
<dbReference type="Pfam" id="PF13637">
    <property type="entry name" value="Ank_4"/>
    <property type="match status" value="1"/>
</dbReference>
<sequence length="385" mass="43735">MKKRKRYVKIFALLMAAVLLLLSGCGLLDLKKVTDIKMYTALLDRSGGLLREALEEGADVNRLPITDGMRTENNHYERNPLRVGIWNGISLDMVKMLLEAGADVNACDVEGCPVIFYSVYRDDERLCRMMLNYDADLSLVNKQGESILEYYINTDESGLRCFFPRKSMVKLLLEAGASADEDTLQCVKRYGAYHILDLLYPMMKDSFSELQKKYLEGDVEGGNRLLEQAKQLSETDRAIAAIYGNRESINILQQKQTDFYKKEGDKKSLVELAAWNQNLETVSAMLEVNGTPYEFDKYEFEAAVYRNDNAELQEYLTNTGIIRIEDITESELSYYVEADALKTVKYILEHGYDISKGETRGGDLLNTAILTELSEMTELLLSYGL</sequence>
<evidence type="ECO:0008006" key="6">
    <source>
        <dbReference type="Google" id="ProtNLM"/>
    </source>
</evidence>
<dbReference type="PANTHER" id="PTHR24198:SF165">
    <property type="entry name" value="ANKYRIN REPEAT-CONTAINING PROTEIN-RELATED"/>
    <property type="match status" value="1"/>
</dbReference>
<dbReference type="SUPFAM" id="SSF48403">
    <property type="entry name" value="Ankyrin repeat"/>
    <property type="match status" value="1"/>
</dbReference>
<evidence type="ECO:0000256" key="2">
    <source>
        <dbReference type="ARBA" id="ARBA00023043"/>
    </source>
</evidence>
<reference evidence="4" key="2">
    <citation type="submission" date="2021-04" db="EMBL/GenBank/DDBJ databases">
        <authorList>
            <person name="Gilroy R."/>
        </authorList>
    </citation>
    <scope>NUCLEOTIDE SEQUENCE</scope>
    <source>
        <strain evidence="4">CHK192-9172</strain>
    </source>
</reference>
<reference evidence="4" key="1">
    <citation type="journal article" date="2021" name="PeerJ">
        <title>Extensive microbial diversity within the chicken gut microbiome revealed by metagenomics and culture.</title>
        <authorList>
            <person name="Gilroy R."/>
            <person name="Ravi A."/>
            <person name="Getino M."/>
            <person name="Pursley I."/>
            <person name="Horton D.L."/>
            <person name="Alikhan N.F."/>
            <person name="Baker D."/>
            <person name="Gharbi K."/>
            <person name="Hall N."/>
            <person name="Watson M."/>
            <person name="Adriaenssens E.M."/>
            <person name="Foster-Nyarko E."/>
            <person name="Jarju S."/>
            <person name="Secka A."/>
            <person name="Antonio M."/>
            <person name="Oren A."/>
            <person name="Chaudhuri R.R."/>
            <person name="La Ragione R."/>
            <person name="Hildebrand F."/>
            <person name="Pallen M.J."/>
        </authorList>
    </citation>
    <scope>NUCLEOTIDE SEQUENCE</scope>
    <source>
        <strain evidence="4">CHK192-9172</strain>
    </source>
</reference>
<dbReference type="Proteomes" id="UP000824024">
    <property type="component" value="Unassembled WGS sequence"/>
</dbReference>
<evidence type="ECO:0000256" key="1">
    <source>
        <dbReference type="ARBA" id="ARBA00022737"/>
    </source>
</evidence>
<proteinExistence type="predicted"/>
<dbReference type="PANTHER" id="PTHR24198">
    <property type="entry name" value="ANKYRIN REPEAT AND PROTEIN KINASE DOMAIN-CONTAINING PROTEIN"/>
    <property type="match status" value="1"/>
</dbReference>
<keyword evidence="2 3" id="KW-0040">ANK repeat</keyword>